<keyword evidence="2" id="KW-1185">Reference proteome</keyword>
<reference evidence="2" key="1">
    <citation type="submission" date="2015-07" db="EMBL/GenBank/DDBJ databases">
        <title>Genome sequencing of Sunxiuqinia dokdonensis strain SK.</title>
        <authorList>
            <person name="Ahn S."/>
            <person name="Kim B.-C."/>
        </authorList>
    </citation>
    <scope>NUCLEOTIDE SEQUENCE [LARGE SCALE GENOMIC DNA]</scope>
    <source>
        <strain evidence="2">SK</strain>
    </source>
</reference>
<accession>A0A0L8V605</accession>
<evidence type="ECO:0000313" key="1">
    <source>
        <dbReference type="EMBL" id="KOH43778.1"/>
    </source>
</evidence>
<sequence length="78" mass="9020">MLGIGFDYFIGKWIDRFHSISFQIPSKLQNKISVSILFFNSIKDTYVDCMKEALNAKNSYSIIRNPPEKAKVDWVAMV</sequence>
<protein>
    <submittedName>
        <fullName evidence="1">Uncharacterized protein</fullName>
    </submittedName>
</protein>
<proteinExistence type="predicted"/>
<organism evidence="1 2">
    <name type="scientific">Sunxiuqinia dokdonensis</name>
    <dbReference type="NCBI Taxonomy" id="1409788"/>
    <lineage>
        <taxon>Bacteria</taxon>
        <taxon>Pseudomonadati</taxon>
        <taxon>Bacteroidota</taxon>
        <taxon>Bacteroidia</taxon>
        <taxon>Marinilabiliales</taxon>
        <taxon>Prolixibacteraceae</taxon>
        <taxon>Sunxiuqinia</taxon>
    </lineage>
</organism>
<name>A0A0L8V605_9BACT</name>
<comment type="caution">
    <text evidence="1">The sequence shown here is derived from an EMBL/GenBank/DDBJ whole genome shotgun (WGS) entry which is preliminary data.</text>
</comment>
<gene>
    <name evidence="1" type="ORF">NC99_34000</name>
</gene>
<evidence type="ECO:0000313" key="2">
    <source>
        <dbReference type="Proteomes" id="UP000036958"/>
    </source>
</evidence>
<dbReference type="AlphaFoldDB" id="A0A0L8V605"/>
<dbReference type="EMBL" id="LGIA01000177">
    <property type="protein sequence ID" value="KOH43778.1"/>
    <property type="molecule type" value="Genomic_DNA"/>
</dbReference>
<dbReference type="Proteomes" id="UP000036958">
    <property type="component" value="Unassembled WGS sequence"/>
</dbReference>